<feature type="region of interest" description="Disordered" evidence="1">
    <location>
        <begin position="1"/>
        <end position="46"/>
    </location>
</feature>
<evidence type="ECO:0000256" key="1">
    <source>
        <dbReference type="SAM" id="MobiDB-lite"/>
    </source>
</evidence>
<organism evidence="2 3">
    <name type="scientific">Mycolicibacterium novocastrense</name>
    <name type="common">Mycobacterium novocastrense</name>
    <dbReference type="NCBI Taxonomy" id="59813"/>
    <lineage>
        <taxon>Bacteria</taxon>
        <taxon>Bacillati</taxon>
        <taxon>Actinomycetota</taxon>
        <taxon>Actinomycetes</taxon>
        <taxon>Mycobacteriales</taxon>
        <taxon>Mycobacteriaceae</taxon>
        <taxon>Mycolicibacterium</taxon>
    </lineage>
</organism>
<proteinExistence type="predicted"/>
<name>A0AAW5SUE4_MYCNV</name>
<reference evidence="2" key="2">
    <citation type="journal article" date="2022" name="BMC Genomics">
        <title>Comparative genome analysis of mycobacteria focusing on tRNA and non-coding RNA.</title>
        <authorList>
            <person name="Behra P.R.K."/>
            <person name="Pettersson B.M.F."/>
            <person name="Ramesh M."/>
            <person name="Das S."/>
            <person name="Dasgupta S."/>
            <person name="Kirsebom L.A."/>
        </authorList>
    </citation>
    <scope>NUCLEOTIDE SEQUENCE</scope>
    <source>
        <strain evidence="2">DSM 44203</strain>
    </source>
</reference>
<protein>
    <submittedName>
        <fullName evidence="2">Uncharacterized protein</fullName>
    </submittedName>
</protein>
<feature type="compositionally biased region" description="Pro residues" evidence="1">
    <location>
        <begin position="23"/>
        <end position="35"/>
    </location>
</feature>
<dbReference type="Proteomes" id="UP001207528">
    <property type="component" value="Unassembled WGS sequence"/>
</dbReference>
<dbReference type="RefSeq" id="WP_165604492.1">
    <property type="nucleotide sequence ID" value="NZ_BCTA01000096.1"/>
</dbReference>
<evidence type="ECO:0000313" key="3">
    <source>
        <dbReference type="Proteomes" id="UP001207528"/>
    </source>
</evidence>
<evidence type="ECO:0000313" key="2">
    <source>
        <dbReference type="EMBL" id="MCV7026692.1"/>
    </source>
</evidence>
<accession>A0AAW5SUE4</accession>
<gene>
    <name evidence="2" type="ORF">H7I77_25655</name>
</gene>
<reference evidence="2" key="1">
    <citation type="submission" date="2020-07" db="EMBL/GenBank/DDBJ databases">
        <authorList>
            <person name="Pettersson B.M.F."/>
            <person name="Behra P.R.K."/>
            <person name="Ramesh M."/>
            <person name="Das S."/>
            <person name="Dasgupta S."/>
            <person name="Kirsebom L.A."/>
        </authorList>
    </citation>
    <scope>NUCLEOTIDE SEQUENCE</scope>
    <source>
        <strain evidence="2">DSM 44203</strain>
    </source>
</reference>
<sequence length="46" mass="4659">MSSPEQASDDADQGEGAEQGVPPTTPAYSTPPPEGIPSADDKDDAE</sequence>
<dbReference type="AlphaFoldDB" id="A0AAW5SUE4"/>
<comment type="caution">
    <text evidence="2">The sequence shown here is derived from an EMBL/GenBank/DDBJ whole genome shotgun (WGS) entry which is preliminary data.</text>
</comment>
<dbReference type="EMBL" id="JACKTI010000071">
    <property type="protein sequence ID" value="MCV7026692.1"/>
    <property type="molecule type" value="Genomic_DNA"/>
</dbReference>